<dbReference type="OrthoDB" id="9813569at2"/>
<feature type="domain" description="Carbohydrate kinase PfkB" evidence="3">
    <location>
        <begin position="1"/>
        <end position="294"/>
    </location>
</feature>
<dbReference type="PANTHER" id="PTHR10584">
    <property type="entry name" value="SUGAR KINASE"/>
    <property type="match status" value="1"/>
</dbReference>
<dbReference type="RefSeq" id="WP_075062762.1">
    <property type="nucleotide sequence ID" value="NZ_LGCL01000023.1"/>
</dbReference>
<dbReference type="SUPFAM" id="SSF53613">
    <property type="entry name" value="Ribokinase-like"/>
    <property type="match status" value="1"/>
</dbReference>
<sequence length="311" mass="33929">MTKALVLGEICIDVILNNPASVPVLGKNVWAESIQMRLGGSATYVSQGLQVLGIPTTVNSVVGEDPLIEVYLNQLQYLGIDISHVHRQPSAATSVCIGVVDKEKKSFIGCSPFLKYPDHLLEINPEEFDLVYFGGYLLYPEIWDGKLSNLLQKVRPDAHTILDTQMLPIPVDLYRDRAITKSLLEQVEVLLVDRKEAIALTKRQNPEEAARILADYGPKIITVKLGGQGCLVLTQGEILKSKSLKVDARDLIGAGDFFGAAFSYGVLMGWPLQKTADFANGFAALCAARKESNALPELSLVLKHIFPSAIG</sequence>
<evidence type="ECO:0000256" key="1">
    <source>
        <dbReference type="ARBA" id="ARBA00022679"/>
    </source>
</evidence>
<dbReference type="InterPro" id="IPR011611">
    <property type="entry name" value="PfkB_dom"/>
</dbReference>
<dbReference type="InterPro" id="IPR029056">
    <property type="entry name" value="Ribokinase-like"/>
</dbReference>
<evidence type="ECO:0000313" key="5">
    <source>
        <dbReference type="Proteomes" id="UP000050417"/>
    </source>
</evidence>
<evidence type="ECO:0000259" key="3">
    <source>
        <dbReference type="Pfam" id="PF00294"/>
    </source>
</evidence>
<dbReference type="GO" id="GO:0016301">
    <property type="term" value="F:kinase activity"/>
    <property type="evidence" value="ECO:0007669"/>
    <property type="project" value="UniProtKB-KW"/>
</dbReference>
<dbReference type="AlphaFoldDB" id="A0A0P6XAT0"/>
<dbReference type="PANTHER" id="PTHR10584:SF166">
    <property type="entry name" value="RIBOKINASE"/>
    <property type="match status" value="1"/>
</dbReference>
<protein>
    <recommendedName>
        <fullName evidence="3">Carbohydrate kinase PfkB domain-containing protein</fullName>
    </recommendedName>
</protein>
<dbReference type="EMBL" id="LGCL01000023">
    <property type="protein sequence ID" value="KPL77352.1"/>
    <property type="molecule type" value="Genomic_DNA"/>
</dbReference>
<proteinExistence type="predicted"/>
<keyword evidence="1" id="KW-0808">Transferase</keyword>
<name>A0A0P6XAT0_9CHLR</name>
<organism evidence="4 5">
    <name type="scientific">Ornatilinea apprima</name>
    <dbReference type="NCBI Taxonomy" id="1134406"/>
    <lineage>
        <taxon>Bacteria</taxon>
        <taxon>Bacillati</taxon>
        <taxon>Chloroflexota</taxon>
        <taxon>Anaerolineae</taxon>
        <taxon>Anaerolineales</taxon>
        <taxon>Anaerolineaceae</taxon>
        <taxon>Ornatilinea</taxon>
    </lineage>
</organism>
<keyword evidence="2" id="KW-0418">Kinase</keyword>
<accession>A0A0P6XAT0</accession>
<dbReference type="Pfam" id="PF00294">
    <property type="entry name" value="PfkB"/>
    <property type="match status" value="1"/>
</dbReference>
<dbReference type="Proteomes" id="UP000050417">
    <property type="component" value="Unassembled WGS sequence"/>
</dbReference>
<reference evidence="4 5" key="1">
    <citation type="submission" date="2015-07" db="EMBL/GenBank/DDBJ databases">
        <title>Genome sequence of Ornatilinea apprima DSM 23815.</title>
        <authorList>
            <person name="Hemp J."/>
            <person name="Ward L.M."/>
            <person name="Pace L.A."/>
            <person name="Fischer W.W."/>
        </authorList>
    </citation>
    <scope>NUCLEOTIDE SEQUENCE [LARGE SCALE GENOMIC DNA]</scope>
    <source>
        <strain evidence="4 5">P3M-1</strain>
    </source>
</reference>
<comment type="caution">
    <text evidence="4">The sequence shown here is derived from an EMBL/GenBank/DDBJ whole genome shotgun (WGS) entry which is preliminary data.</text>
</comment>
<dbReference type="STRING" id="1134406.ADN00_09555"/>
<gene>
    <name evidence="4" type="ORF">ADN00_09555</name>
</gene>
<dbReference type="Gene3D" id="3.40.1190.20">
    <property type="match status" value="1"/>
</dbReference>
<keyword evidence="5" id="KW-1185">Reference proteome</keyword>
<evidence type="ECO:0000256" key="2">
    <source>
        <dbReference type="ARBA" id="ARBA00022777"/>
    </source>
</evidence>
<evidence type="ECO:0000313" key="4">
    <source>
        <dbReference type="EMBL" id="KPL77352.1"/>
    </source>
</evidence>